<keyword evidence="5" id="KW-0997">Cell inner membrane</keyword>
<dbReference type="InterPro" id="IPR045584">
    <property type="entry name" value="Pilin-like"/>
</dbReference>
<evidence type="ECO:0000256" key="7">
    <source>
        <dbReference type="ARBA" id="ARBA00022989"/>
    </source>
</evidence>
<gene>
    <name evidence="13" type="primary">gspH</name>
    <name evidence="13" type="ORF">KDW96_19895</name>
</gene>
<dbReference type="PROSITE" id="PS00409">
    <property type="entry name" value="PROKAR_NTER_METHYL"/>
    <property type="match status" value="1"/>
</dbReference>
<dbReference type="EMBL" id="CP073346">
    <property type="protein sequence ID" value="UTW07392.1"/>
    <property type="molecule type" value="Genomic_DNA"/>
</dbReference>
<dbReference type="SUPFAM" id="SSF54523">
    <property type="entry name" value="Pili subunits"/>
    <property type="match status" value="1"/>
</dbReference>
<evidence type="ECO:0000256" key="8">
    <source>
        <dbReference type="ARBA" id="ARBA00023136"/>
    </source>
</evidence>
<feature type="transmembrane region" description="Helical" evidence="11">
    <location>
        <begin position="21"/>
        <end position="42"/>
    </location>
</feature>
<dbReference type="RefSeq" id="WP_255837963.1">
    <property type="nucleotide sequence ID" value="NZ_CP073346.1"/>
</dbReference>
<dbReference type="Gene3D" id="3.55.40.10">
    <property type="entry name" value="minor pseudopilin epsh domain"/>
    <property type="match status" value="1"/>
</dbReference>
<evidence type="ECO:0000313" key="14">
    <source>
        <dbReference type="Proteomes" id="UP001059672"/>
    </source>
</evidence>
<evidence type="ECO:0000256" key="6">
    <source>
        <dbReference type="ARBA" id="ARBA00022692"/>
    </source>
</evidence>
<dbReference type="InterPro" id="IPR049875">
    <property type="entry name" value="TypeII_GspH"/>
</dbReference>
<dbReference type="Pfam" id="PF12019">
    <property type="entry name" value="GspH"/>
    <property type="match status" value="1"/>
</dbReference>
<keyword evidence="7 11" id="KW-1133">Transmembrane helix</keyword>
<comment type="similarity">
    <text evidence="9">Belongs to the GSP H family.</text>
</comment>
<proteinExistence type="inferred from homology"/>
<keyword evidence="6 11" id="KW-0812">Transmembrane</keyword>
<feature type="domain" description="General secretion pathway GspH" evidence="12">
    <location>
        <begin position="56"/>
        <end position="167"/>
    </location>
</feature>
<organism evidence="13 14">
    <name type="scientific">Pseudomonas benzenivorans</name>
    <dbReference type="NCBI Taxonomy" id="556533"/>
    <lineage>
        <taxon>Bacteria</taxon>
        <taxon>Pseudomonadati</taxon>
        <taxon>Pseudomonadota</taxon>
        <taxon>Gammaproteobacteria</taxon>
        <taxon>Pseudomonadales</taxon>
        <taxon>Pseudomonadaceae</taxon>
        <taxon>Pseudomonas</taxon>
    </lineage>
</organism>
<name>A0ABY5H512_9PSED</name>
<evidence type="ECO:0000256" key="10">
    <source>
        <dbReference type="ARBA" id="ARBA00030775"/>
    </source>
</evidence>
<keyword evidence="8 11" id="KW-0472">Membrane</keyword>
<dbReference type="InterPro" id="IPR022346">
    <property type="entry name" value="T2SS_GspH"/>
</dbReference>
<comment type="subcellular location">
    <subcellularLocation>
        <location evidence="1">Cell inner membrane</location>
        <topology evidence="1">Single-pass membrane protein</topology>
    </subcellularLocation>
</comment>
<evidence type="ECO:0000256" key="2">
    <source>
        <dbReference type="ARBA" id="ARBA00021549"/>
    </source>
</evidence>
<evidence type="ECO:0000256" key="9">
    <source>
        <dbReference type="ARBA" id="ARBA00025772"/>
    </source>
</evidence>
<dbReference type="Pfam" id="PF07963">
    <property type="entry name" value="N_methyl"/>
    <property type="match status" value="1"/>
</dbReference>
<evidence type="ECO:0000256" key="4">
    <source>
        <dbReference type="ARBA" id="ARBA00022481"/>
    </source>
</evidence>
<evidence type="ECO:0000313" key="13">
    <source>
        <dbReference type="EMBL" id="UTW07392.1"/>
    </source>
</evidence>
<evidence type="ECO:0000256" key="5">
    <source>
        <dbReference type="ARBA" id="ARBA00022519"/>
    </source>
</evidence>
<reference evidence="13" key="1">
    <citation type="submission" date="2021-04" db="EMBL/GenBank/DDBJ databases">
        <title>Oceanospirillales bacteria with DddD are important DMSP degraders in coastal seawater.</title>
        <authorList>
            <person name="Liu J."/>
        </authorList>
    </citation>
    <scope>NUCLEOTIDE SEQUENCE</scope>
    <source>
        <strain evidence="13">D13-4</strain>
    </source>
</reference>
<evidence type="ECO:0000256" key="11">
    <source>
        <dbReference type="SAM" id="Phobius"/>
    </source>
</evidence>
<evidence type="ECO:0000256" key="3">
    <source>
        <dbReference type="ARBA" id="ARBA00022475"/>
    </source>
</evidence>
<sequence>MPTRRLALTSASARRGRSGGFTLVELLVVLVILGVLIGLAVIGTGATGPARELHDEAERLAGLIGVLAEEAVLDNREYGVHLSAGAYQVLQYDPASRRWQALQRQPHQLPPWAELSVELEGEALRLPQPTGESAGKAGLTPQLLILSSGELSPFRLQLRERRRDGMHLWLSSDGFQLPRVELGGVKGRSG</sequence>
<dbReference type="InterPro" id="IPR012902">
    <property type="entry name" value="N_methyl_site"/>
</dbReference>
<dbReference type="Proteomes" id="UP001059672">
    <property type="component" value="Chromosome"/>
</dbReference>
<dbReference type="NCBIfam" id="TIGR02532">
    <property type="entry name" value="IV_pilin_GFxxxE"/>
    <property type="match status" value="1"/>
</dbReference>
<keyword evidence="3" id="KW-1003">Cell membrane</keyword>
<dbReference type="NCBIfam" id="TIGR01708">
    <property type="entry name" value="typeII_sec_gspH"/>
    <property type="match status" value="1"/>
</dbReference>
<accession>A0ABY5H512</accession>
<keyword evidence="14" id="KW-1185">Reference proteome</keyword>
<dbReference type="InterPro" id="IPR002416">
    <property type="entry name" value="T2SS_protein-GspH"/>
</dbReference>
<protein>
    <recommendedName>
        <fullName evidence="2">Type II secretion system protein H</fullName>
    </recommendedName>
    <alternativeName>
        <fullName evidence="10">General secretion pathway protein H</fullName>
    </alternativeName>
</protein>
<keyword evidence="4" id="KW-0488">Methylation</keyword>
<evidence type="ECO:0000256" key="1">
    <source>
        <dbReference type="ARBA" id="ARBA00004377"/>
    </source>
</evidence>
<dbReference type="PRINTS" id="PR00885">
    <property type="entry name" value="BCTERIALGSPH"/>
</dbReference>
<evidence type="ECO:0000259" key="12">
    <source>
        <dbReference type="Pfam" id="PF12019"/>
    </source>
</evidence>